<dbReference type="AlphaFoldDB" id="A0A371G1S8"/>
<dbReference type="InterPro" id="IPR000477">
    <property type="entry name" value="RT_dom"/>
</dbReference>
<accession>A0A371G1S8</accession>
<evidence type="ECO:0000259" key="2">
    <source>
        <dbReference type="Pfam" id="PF00078"/>
    </source>
</evidence>
<dbReference type="Gene3D" id="3.10.10.10">
    <property type="entry name" value="HIV Type 1 Reverse Transcriptase, subunit A, domain 1"/>
    <property type="match status" value="1"/>
</dbReference>
<proteinExistence type="predicted"/>
<dbReference type="InterPro" id="IPR043502">
    <property type="entry name" value="DNA/RNA_pol_sf"/>
</dbReference>
<comment type="caution">
    <text evidence="3">The sequence shown here is derived from an EMBL/GenBank/DDBJ whole genome shotgun (WGS) entry which is preliminary data.</text>
</comment>
<dbReference type="SUPFAM" id="SSF56672">
    <property type="entry name" value="DNA/RNA polymerases"/>
    <property type="match status" value="1"/>
</dbReference>
<dbReference type="InterPro" id="IPR053134">
    <property type="entry name" value="RNA-dir_DNA_polymerase"/>
</dbReference>
<dbReference type="Proteomes" id="UP000257109">
    <property type="component" value="Unassembled WGS sequence"/>
</dbReference>
<evidence type="ECO:0000256" key="1">
    <source>
        <dbReference type="SAM" id="MobiDB-lite"/>
    </source>
</evidence>
<protein>
    <recommendedName>
        <fullName evidence="2">Reverse transcriptase domain-containing protein</fullName>
    </recommendedName>
</protein>
<dbReference type="CDD" id="cd01647">
    <property type="entry name" value="RT_LTR"/>
    <property type="match status" value="1"/>
</dbReference>
<evidence type="ECO:0000313" key="3">
    <source>
        <dbReference type="EMBL" id="RDX84516.1"/>
    </source>
</evidence>
<feature type="domain" description="Reverse transcriptase" evidence="2">
    <location>
        <begin position="3"/>
        <end position="132"/>
    </location>
</feature>
<dbReference type="Gene3D" id="3.30.70.270">
    <property type="match status" value="1"/>
</dbReference>
<name>A0A371G1S8_MUCPR</name>
<keyword evidence="4" id="KW-1185">Reference proteome</keyword>
<dbReference type="InterPro" id="IPR043128">
    <property type="entry name" value="Rev_trsase/Diguanyl_cyclase"/>
</dbReference>
<reference evidence="3" key="1">
    <citation type="submission" date="2018-05" db="EMBL/GenBank/DDBJ databases">
        <title>Draft genome of Mucuna pruriens seed.</title>
        <authorList>
            <person name="Nnadi N.E."/>
            <person name="Vos R."/>
            <person name="Hasami M.H."/>
            <person name="Devisetty U.K."/>
            <person name="Aguiy J.C."/>
        </authorList>
    </citation>
    <scope>NUCLEOTIDE SEQUENCE [LARGE SCALE GENOMIC DNA]</scope>
    <source>
        <strain evidence="3">JCA_2017</strain>
    </source>
</reference>
<feature type="compositionally biased region" description="Polar residues" evidence="1">
    <location>
        <begin position="132"/>
        <end position="150"/>
    </location>
</feature>
<feature type="region of interest" description="Disordered" evidence="1">
    <location>
        <begin position="127"/>
        <end position="150"/>
    </location>
</feature>
<dbReference type="EMBL" id="QJKJ01007027">
    <property type="protein sequence ID" value="RDX84516.1"/>
    <property type="molecule type" value="Genomic_DNA"/>
</dbReference>
<evidence type="ECO:0000313" key="4">
    <source>
        <dbReference type="Proteomes" id="UP000257109"/>
    </source>
</evidence>
<feature type="non-terminal residue" evidence="3">
    <location>
        <position position="1"/>
    </location>
</feature>
<sequence>MVKKARGKWWMCTDCTDLNKACPKDLYPLPNMDRLVDGASGFALLSLMDTYSGYNQIRLHPRDKAKIAFITDSGAFCYKMMPFGLKNARATYHCLMDKIFEEIIGTNVEVYIDDMVVKSMTADRERRGLSEAKSNVGSPSNPHEANLSNSPREGMEAAFGLFYKQGPIGLGKEVLENRKGSLLPHNHLKEIVPLLLGVQPSRSDRPAIK</sequence>
<gene>
    <name evidence="3" type="ORF">CR513_34420</name>
</gene>
<dbReference type="Pfam" id="PF00078">
    <property type="entry name" value="RVT_1"/>
    <property type="match status" value="1"/>
</dbReference>
<dbReference type="PANTHER" id="PTHR24559">
    <property type="entry name" value="TRANSPOSON TY3-I GAG-POL POLYPROTEIN"/>
    <property type="match status" value="1"/>
</dbReference>
<organism evidence="3 4">
    <name type="scientific">Mucuna pruriens</name>
    <name type="common">Velvet bean</name>
    <name type="synonym">Dolichos pruriens</name>
    <dbReference type="NCBI Taxonomy" id="157652"/>
    <lineage>
        <taxon>Eukaryota</taxon>
        <taxon>Viridiplantae</taxon>
        <taxon>Streptophyta</taxon>
        <taxon>Embryophyta</taxon>
        <taxon>Tracheophyta</taxon>
        <taxon>Spermatophyta</taxon>
        <taxon>Magnoliopsida</taxon>
        <taxon>eudicotyledons</taxon>
        <taxon>Gunneridae</taxon>
        <taxon>Pentapetalae</taxon>
        <taxon>rosids</taxon>
        <taxon>fabids</taxon>
        <taxon>Fabales</taxon>
        <taxon>Fabaceae</taxon>
        <taxon>Papilionoideae</taxon>
        <taxon>50 kb inversion clade</taxon>
        <taxon>NPAAA clade</taxon>
        <taxon>indigoferoid/millettioid clade</taxon>
        <taxon>Phaseoleae</taxon>
        <taxon>Mucuna</taxon>
    </lineage>
</organism>
<dbReference type="PANTHER" id="PTHR24559:SF430">
    <property type="entry name" value="RNA-DIRECTED DNA POLYMERASE"/>
    <property type="match status" value="1"/>
</dbReference>